<dbReference type="Pfam" id="PF10566">
    <property type="entry name" value="Glyco_hydro_97"/>
    <property type="match status" value="1"/>
</dbReference>
<dbReference type="RefSeq" id="WP_117522326.1">
    <property type="nucleotide sequence ID" value="NZ_QVEU01000012.1"/>
</dbReference>
<organism evidence="5 6">
    <name type="scientific">Anaerococcus nagyae</name>
    <dbReference type="NCBI Taxonomy" id="1755241"/>
    <lineage>
        <taxon>Bacteria</taxon>
        <taxon>Bacillati</taxon>
        <taxon>Bacillota</taxon>
        <taxon>Tissierellia</taxon>
        <taxon>Tissierellales</taxon>
        <taxon>Peptoniphilaceae</taxon>
        <taxon>Anaerococcus</taxon>
    </lineage>
</organism>
<dbReference type="PANTHER" id="PTHR35803">
    <property type="entry name" value="GLUCAN 1,4-ALPHA-GLUCOSIDASE SUSB-RELATED"/>
    <property type="match status" value="1"/>
</dbReference>
<dbReference type="OrthoDB" id="57532at2"/>
<dbReference type="Gene3D" id="2.70.98.10">
    <property type="match status" value="1"/>
</dbReference>
<dbReference type="InterPro" id="IPR019563">
    <property type="entry name" value="GH97_catalytic"/>
</dbReference>
<dbReference type="EMBL" id="QVEU01000012">
    <property type="protein sequence ID" value="RGB74297.1"/>
    <property type="molecule type" value="Genomic_DNA"/>
</dbReference>
<keyword evidence="6" id="KW-1185">Reference proteome</keyword>
<comment type="caution">
    <text evidence="5">The sequence shown here is derived from an EMBL/GenBank/DDBJ whole genome shotgun (WGS) entry which is preliminary data.</text>
</comment>
<feature type="domain" description="Glycosyl-hydrolase 97 C-terminal oligomerisation" evidence="4">
    <location>
        <begin position="528"/>
        <end position="623"/>
    </location>
</feature>
<evidence type="ECO:0000259" key="4">
    <source>
        <dbReference type="Pfam" id="PF14509"/>
    </source>
</evidence>
<evidence type="ECO:0000313" key="6">
    <source>
        <dbReference type="Proteomes" id="UP000261011"/>
    </source>
</evidence>
<feature type="transmembrane region" description="Helical" evidence="1">
    <location>
        <begin position="12"/>
        <end position="28"/>
    </location>
</feature>
<dbReference type="InterPro" id="IPR029486">
    <property type="entry name" value="GH97_N"/>
</dbReference>
<keyword evidence="1" id="KW-0472">Membrane</keyword>
<protein>
    <recommendedName>
        <fullName evidence="7">Alpha-glucosidase</fullName>
    </recommendedName>
</protein>
<dbReference type="AlphaFoldDB" id="A0A3E2TFA0"/>
<accession>A0A3E2TFA0</accession>
<evidence type="ECO:0000313" key="5">
    <source>
        <dbReference type="EMBL" id="RGB74297.1"/>
    </source>
</evidence>
<evidence type="ECO:0000256" key="1">
    <source>
        <dbReference type="SAM" id="Phobius"/>
    </source>
</evidence>
<gene>
    <name evidence="5" type="ORF">DXA39_08700</name>
</gene>
<dbReference type="InterPro" id="IPR013785">
    <property type="entry name" value="Aldolase_TIM"/>
</dbReference>
<reference evidence="5 6" key="1">
    <citation type="submission" date="2018-08" db="EMBL/GenBank/DDBJ databases">
        <title>A genome reference for cultivated species of the human gut microbiota.</title>
        <authorList>
            <person name="Zou Y."/>
            <person name="Xue W."/>
            <person name="Luo G."/>
        </authorList>
    </citation>
    <scope>NUCLEOTIDE SEQUENCE [LARGE SCALE GENOMIC DNA]</scope>
    <source>
        <strain evidence="5 6">OF01-3</strain>
    </source>
</reference>
<dbReference type="Gene3D" id="3.20.20.70">
    <property type="entry name" value="Aldolase class I"/>
    <property type="match status" value="1"/>
</dbReference>
<dbReference type="GO" id="GO:0030246">
    <property type="term" value="F:carbohydrate binding"/>
    <property type="evidence" value="ECO:0007669"/>
    <property type="project" value="InterPro"/>
</dbReference>
<dbReference type="Proteomes" id="UP000261011">
    <property type="component" value="Unassembled WGS sequence"/>
</dbReference>
<evidence type="ECO:0008006" key="7">
    <source>
        <dbReference type="Google" id="ProtNLM"/>
    </source>
</evidence>
<dbReference type="InterPro" id="IPR029483">
    <property type="entry name" value="GH97_C"/>
</dbReference>
<dbReference type="InterPro" id="IPR014718">
    <property type="entry name" value="GH-type_carb-bd"/>
</dbReference>
<name>A0A3E2TFA0_9FIRM</name>
<keyword evidence="1" id="KW-1133">Transmembrane helix</keyword>
<dbReference type="Pfam" id="PF14508">
    <property type="entry name" value="GH97_N"/>
    <property type="match status" value="1"/>
</dbReference>
<keyword evidence="1" id="KW-0812">Transmembrane</keyword>
<evidence type="ECO:0000259" key="3">
    <source>
        <dbReference type="Pfam" id="PF14508"/>
    </source>
</evidence>
<dbReference type="Pfam" id="PF14509">
    <property type="entry name" value="GH97_C"/>
    <property type="match status" value="1"/>
</dbReference>
<evidence type="ECO:0000259" key="2">
    <source>
        <dbReference type="Pfam" id="PF10566"/>
    </source>
</evidence>
<dbReference type="InterPro" id="IPR052720">
    <property type="entry name" value="Glycosyl_hydrolase_97"/>
</dbReference>
<proteinExistence type="predicted"/>
<sequence>MKEFKKSQKSILVIFIAILLGLIYYGVSTNRYIDSIEMKSPDGNIIVSLSNKDSLSYSLSLKGNQFISDSNLGISIDGNNIFDNAKIVSIDEKHNDSTYASMENSNIANDLNNEYIINFENEDSSKYSIVWKIFNNGAAFQYVFKDDSLKRIDNETSEFTIDKNSSVFYNTELLDMQEVYKKSQISDLKENTIMAALPTFKLPNNNGYISIGEANLKDYSGMAVKYMGDSKFKAHYWNTINGFDTSAQSSPWRIIFVADNLNNLVNNTLAQNLNDEPSGDFNWVGTGKATWFKGYDKQGNIIEDEAIKNLEAAKKLNIKYLVVGNNWRSWSDDEDKAFEKVRKIADLCKQYDIGLFIGNDVPDIDQSGDNMYDDDIRRDFLEKAKAAGVSGIKFGHIQMETPQAINIYRQIMKDATEKKLLVIFHNSNKPTGLSRTYPNLLTQEGVKGMQYNLNTTNANVIPYTRLLTGGADFTPLNLTNSTRMGDGTLAHMLANTVIMRSNLLTFMESPYNIENSEVREFISKVHSSWDETIVLDQSEIGELSAFVRRKDKEYFLAIQNSNIENKKLQIKLDFLEEGKKYKSLEYRDDFDDKTHVIKSNNEYQKDDTIEVDLLTGGGFVSIFEEVK</sequence>
<feature type="domain" description="Glycosyl-hydrolase 97 catalytic" evidence="2">
    <location>
        <begin position="297"/>
        <end position="446"/>
    </location>
</feature>
<feature type="domain" description="Glycosyl-hydrolase 97 N-terminal" evidence="3">
    <location>
        <begin position="39"/>
        <end position="275"/>
    </location>
</feature>